<dbReference type="AlphaFoldDB" id="A0A0E0LGP4"/>
<evidence type="ECO:0000256" key="3">
    <source>
        <dbReference type="ARBA" id="ARBA00023125"/>
    </source>
</evidence>
<keyword evidence="2" id="KW-0805">Transcription regulation</keyword>
<accession>A0A0E0LGP4</accession>
<feature type="domain" description="NAC" evidence="7">
    <location>
        <begin position="28"/>
        <end position="196"/>
    </location>
</feature>
<dbReference type="PANTHER" id="PTHR31744">
    <property type="entry name" value="PROTEIN CUP-SHAPED COTYLEDON 2-RELATED"/>
    <property type="match status" value="1"/>
</dbReference>
<dbReference type="eggNOG" id="ENOG502QUH6">
    <property type="taxonomic scope" value="Eukaryota"/>
</dbReference>
<name>A0A0E0LGP4_ORYPU</name>
<feature type="region of interest" description="Disordered" evidence="6">
    <location>
        <begin position="205"/>
        <end position="234"/>
    </location>
</feature>
<evidence type="ECO:0000256" key="1">
    <source>
        <dbReference type="ARBA" id="ARBA00004123"/>
    </source>
</evidence>
<evidence type="ECO:0000313" key="9">
    <source>
        <dbReference type="Proteomes" id="UP000026962"/>
    </source>
</evidence>
<dbReference type="PROSITE" id="PS51005">
    <property type="entry name" value="NAC"/>
    <property type="match status" value="1"/>
</dbReference>
<dbReference type="STRING" id="4537.A0A0E0LGP4"/>
<evidence type="ECO:0000256" key="4">
    <source>
        <dbReference type="ARBA" id="ARBA00023163"/>
    </source>
</evidence>
<dbReference type="Gramene" id="OPUNC07G01880.1">
    <property type="protein sequence ID" value="OPUNC07G01880.1"/>
    <property type="gene ID" value="OPUNC07G01880"/>
</dbReference>
<evidence type="ECO:0000256" key="6">
    <source>
        <dbReference type="SAM" id="MobiDB-lite"/>
    </source>
</evidence>
<dbReference type="InterPro" id="IPR003441">
    <property type="entry name" value="NAC-dom"/>
</dbReference>
<keyword evidence="9" id="KW-1185">Reference proteome</keyword>
<reference evidence="8" key="1">
    <citation type="submission" date="2015-04" db="UniProtKB">
        <authorList>
            <consortium name="EnsemblPlants"/>
        </authorList>
    </citation>
    <scope>IDENTIFICATION</scope>
</reference>
<feature type="compositionally biased region" description="Low complexity" evidence="6">
    <location>
        <begin position="205"/>
        <end position="216"/>
    </location>
</feature>
<evidence type="ECO:0000256" key="2">
    <source>
        <dbReference type="ARBA" id="ARBA00023015"/>
    </source>
</evidence>
<dbReference type="GO" id="GO:0005634">
    <property type="term" value="C:nucleus"/>
    <property type="evidence" value="ECO:0007669"/>
    <property type="project" value="UniProtKB-SubCell"/>
</dbReference>
<proteinExistence type="predicted"/>
<dbReference type="Gene3D" id="2.170.150.80">
    <property type="entry name" value="NAC domain"/>
    <property type="match status" value="1"/>
</dbReference>
<feature type="compositionally biased region" description="Polar residues" evidence="6">
    <location>
        <begin position="221"/>
        <end position="232"/>
    </location>
</feature>
<feature type="region of interest" description="Disordered" evidence="6">
    <location>
        <begin position="160"/>
        <end position="181"/>
    </location>
</feature>
<dbReference type="HOGENOM" id="CLU_035664_0_0_1"/>
<sequence>MKRGCEDELGGDVILRGVEGEEDDDDLVLPGFRFHPTDEELVTFYLRRKIAGKRLSIEIIKEMDIYKHDPSDFLKTSTVGSEKEWYFFCLRGRKYRNSIRPNRVTGSGFWKATGIDRPICSAAATATAAGDCIGLKKSLVYYRGSAGKGTKTDWMMHEFRLPPPPTSADDHAAGRSSPPPSLQEAEVWTICRIFQRNITHKKQPQPQLAVAAAAAPQPVPDSTSSITGSLESDSAGDDVVEYMNTLQPPPPPPQAPASNVNGSYNNQHYFQEQWNSSSNNTTVFQQAAPPPPEPSPPAMAAFGHDQSVLSSPAPSDFYYKDGCNDDIYRMVMELADPSVFYDHIYA</sequence>
<dbReference type="InterPro" id="IPR036093">
    <property type="entry name" value="NAC_dom_sf"/>
</dbReference>
<dbReference type="Pfam" id="PF02365">
    <property type="entry name" value="NAM"/>
    <property type="match status" value="1"/>
</dbReference>
<dbReference type="SUPFAM" id="SSF101941">
    <property type="entry name" value="NAC domain"/>
    <property type="match status" value="1"/>
</dbReference>
<dbReference type="OMA" id="QWNSPPA"/>
<dbReference type="EnsemblPlants" id="OPUNC07G01880.1">
    <property type="protein sequence ID" value="OPUNC07G01880.1"/>
    <property type="gene ID" value="OPUNC07G01880"/>
</dbReference>
<dbReference type="GO" id="GO:0006355">
    <property type="term" value="P:regulation of DNA-templated transcription"/>
    <property type="evidence" value="ECO:0007669"/>
    <property type="project" value="InterPro"/>
</dbReference>
<evidence type="ECO:0000259" key="7">
    <source>
        <dbReference type="PROSITE" id="PS51005"/>
    </source>
</evidence>
<organism evidence="8">
    <name type="scientific">Oryza punctata</name>
    <name type="common">Red rice</name>
    <dbReference type="NCBI Taxonomy" id="4537"/>
    <lineage>
        <taxon>Eukaryota</taxon>
        <taxon>Viridiplantae</taxon>
        <taxon>Streptophyta</taxon>
        <taxon>Embryophyta</taxon>
        <taxon>Tracheophyta</taxon>
        <taxon>Spermatophyta</taxon>
        <taxon>Magnoliopsida</taxon>
        <taxon>Liliopsida</taxon>
        <taxon>Poales</taxon>
        <taxon>Poaceae</taxon>
        <taxon>BOP clade</taxon>
        <taxon>Oryzoideae</taxon>
        <taxon>Oryzeae</taxon>
        <taxon>Oryzinae</taxon>
        <taxon>Oryza</taxon>
    </lineage>
</organism>
<keyword evidence="5" id="KW-0539">Nucleus</keyword>
<dbReference type="Proteomes" id="UP000026962">
    <property type="component" value="Chromosome 7"/>
</dbReference>
<reference evidence="8" key="2">
    <citation type="submission" date="2018-05" db="EMBL/GenBank/DDBJ databases">
        <title>OpunRS2 (Oryza punctata Reference Sequence Version 2).</title>
        <authorList>
            <person name="Zhang J."/>
            <person name="Kudrna D."/>
            <person name="Lee S."/>
            <person name="Talag J."/>
            <person name="Welchert J."/>
            <person name="Wing R.A."/>
        </authorList>
    </citation>
    <scope>NUCLEOTIDE SEQUENCE [LARGE SCALE GENOMIC DNA]</scope>
</reference>
<protein>
    <recommendedName>
        <fullName evidence="7">NAC domain-containing protein</fullName>
    </recommendedName>
</protein>
<keyword evidence="3" id="KW-0238">DNA-binding</keyword>
<evidence type="ECO:0000313" key="8">
    <source>
        <dbReference type="EnsemblPlants" id="OPUNC07G01880.1"/>
    </source>
</evidence>
<comment type="subcellular location">
    <subcellularLocation>
        <location evidence="1">Nucleus</location>
    </subcellularLocation>
</comment>
<keyword evidence="4" id="KW-0804">Transcription</keyword>
<dbReference type="GO" id="GO:0003677">
    <property type="term" value="F:DNA binding"/>
    <property type="evidence" value="ECO:0007669"/>
    <property type="project" value="UniProtKB-KW"/>
</dbReference>
<dbReference type="PANTHER" id="PTHR31744:SF65">
    <property type="entry name" value="TRANSCRIPTION FACTOR JUNGBRUNNEN 1"/>
    <property type="match status" value="1"/>
</dbReference>
<evidence type="ECO:0000256" key="5">
    <source>
        <dbReference type="ARBA" id="ARBA00023242"/>
    </source>
</evidence>